<dbReference type="Proteomes" id="UP000600220">
    <property type="component" value="Unassembled WGS sequence"/>
</dbReference>
<evidence type="ECO:0000313" key="3">
    <source>
        <dbReference type="Proteomes" id="UP000600220"/>
    </source>
</evidence>
<evidence type="ECO:0000256" key="1">
    <source>
        <dbReference type="SAM" id="Phobius"/>
    </source>
</evidence>
<keyword evidence="1" id="KW-0812">Transmembrane</keyword>
<name>A0A8H9BX58_STAPS</name>
<evidence type="ECO:0000313" key="2">
    <source>
        <dbReference type="EMBL" id="EGQ4385527.1"/>
    </source>
</evidence>
<feature type="transmembrane region" description="Helical" evidence="1">
    <location>
        <begin position="64"/>
        <end position="85"/>
    </location>
</feature>
<feature type="transmembrane region" description="Helical" evidence="1">
    <location>
        <begin position="34"/>
        <end position="52"/>
    </location>
</feature>
<comment type="caution">
    <text evidence="2">The sequence shown here is derived from an EMBL/GenBank/DDBJ whole genome shotgun (WGS) entry which is preliminary data.</text>
</comment>
<keyword evidence="1" id="KW-1133">Transmembrane helix</keyword>
<evidence type="ECO:0008006" key="4">
    <source>
        <dbReference type="Google" id="ProtNLM"/>
    </source>
</evidence>
<dbReference type="RefSeq" id="WP_115895581.1">
    <property type="nucleotide sequence ID" value="NZ_BAAFJO010000013.1"/>
</dbReference>
<organism evidence="2 3">
    <name type="scientific">Staphylococcus pseudintermedius</name>
    <dbReference type="NCBI Taxonomy" id="283734"/>
    <lineage>
        <taxon>Bacteria</taxon>
        <taxon>Bacillati</taxon>
        <taxon>Bacillota</taxon>
        <taxon>Bacilli</taxon>
        <taxon>Bacillales</taxon>
        <taxon>Staphylococcaceae</taxon>
        <taxon>Staphylococcus</taxon>
        <taxon>Staphylococcus intermedius group</taxon>
    </lineage>
</organism>
<dbReference type="AlphaFoldDB" id="A0A8H9BX58"/>
<reference evidence="2 3" key="1">
    <citation type="submission" date="2018-11" db="EMBL/GenBank/DDBJ databases">
        <authorList>
            <consortium name="Veterinary Laboratory Investigation and Response Network"/>
        </authorList>
    </citation>
    <scope>NUCLEOTIDE SEQUENCE [LARGE SCALE GENOMIC DNA]</scope>
    <source>
        <strain evidence="2 3">SPSE-18-VL-LA-PA-Ryan-0021</strain>
    </source>
</reference>
<gene>
    <name evidence="2" type="ORF">EGV54_10560</name>
</gene>
<protein>
    <recommendedName>
        <fullName evidence="4">TrbC/VIRB2 family protein</fullName>
    </recommendedName>
</protein>
<dbReference type="EMBL" id="AAXKXX010000018">
    <property type="protein sequence ID" value="EGQ4385527.1"/>
    <property type="molecule type" value="Genomic_DNA"/>
</dbReference>
<accession>A0A8H9BX58</accession>
<keyword evidence="3" id="KW-1185">Reference proteome</keyword>
<proteinExistence type="predicted"/>
<sequence length="91" mass="10181">MHFINTIIEHMQYLDLFDNVGRIFVKLLNGAQKIAIPASALFFAVGGFYWLFDGDNGKVKAKRVWMGVAIGLAVIYSALSIVEWIKSNIGF</sequence>
<keyword evidence="1" id="KW-0472">Membrane</keyword>